<dbReference type="AlphaFoldDB" id="A0A921MZN2"/>
<evidence type="ECO:0000313" key="2">
    <source>
        <dbReference type="EMBL" id="HJG96243.1"/>
    </source>
</evidence>
<dbReference type="EMBL" id="DYUB01000131">
    <property type="protein sequence ID" value="HJG96243.1"/>
    <property type="molecule type" value="Genomic_DNA"/>
</dbReference>
<evidence type="ECO:0000256" key="1">
    <source>
        <dbReference type="SAM" id="MobiDB-lite"/>
    </source>
</evidence>
<gene>
    <name evidence="2" type="ORF">K8V90_03965</name>
</gene>
<organism evidence="2 3">
    <name type="scientific">Romboutsia timonensis</name>
    <dbReference type="NCBI Taxonomy" id="1776391"/>
    <lineage>
        <taxon>Bacteria</taxon>
        <taxon>Bacillati</taxon>
        <taxon>Bacillota</taxon>
        <taxon>Clostridia</taxon>
        <taxon>Peptostreptococcales</taxon>
        <taxon>Peptostreptococcaceae</taxon>
        <taxon>Romboutsia</taxon>
    </lineage>
</organism>
<reference evidence="2" key="1">
    <citation type="journal article" date="2021" name="PeerJ">
        <title>Extensive microbial diversity within the chicken gut microbiome revealed by metagenomics and culture.</title>
        <authorList>
            <person name="Gilroy R."/>
            <person name="Ravi A."/>
            <person name="Getino M."/>
            <person name="Pursley I."/>
            <person name="Horton D.L."/>
            <person name="Alikhan N.F."/>
            <person name="Baker D."/>
            <person name="Gharbi K."/>
            <person name="Hall N."/>
            <person name="Watson M."/>
            <person name="Adriaenssens E.M."/>
            <person name="Foster-Nyarko E."/>
            <person name="Jarju S."/>
            <person name="Secka A."/>
            <person name="Antonio M."/>
            <person name="Oren A."/>
            <person name="Chaudhuri R.R."/>
            <person name="La Ragione R."/>
            <person name="Hildebrand F."/>
            <person name="Pallen M.J."/>
        </authorList>
    </citation>
    <scope>NUCLEOTIDE SEQUENCE</scope>
    <source>
        <strain evidence="2">1277</strain>
    </source>
</reference>
<sequence length="208" mass="24754">MANYTIELRKILSSRDIFKAINYDFYEETYKPIFEEKFIKRFYFREIGVETIERFLVNLETTLNEIMPYYKHLYQTTTYKYDPILNYDVTETITREIVGELESNNRAEQSTNQNEGIRNYDTPIIKVKDENNYKKSPSFITDSEGNSLLKANSNKRENNKSNEINNRTTRGNIGVMTTQDLIKKEREIIINIDKMILDDLEILFMQVF</sequence>
<dbReference type="Proteomes" id="UP000776700">
    <property type="component" value="Unassembled WGS sequence"/>
</dbReference>
<protein>
    <submittedName>
        <fullName evidence="2">Uncharacterized protein</fullName>
    </submittedName>
</protein>
<feature type="region of interest" description="Disordered" evidence="1">
    <location>
        <begin position="144"/>
        <end position="168"/>
    </location>
</feature>
<proteinExistence type="predicted"/>
<evidence type="ECO:0000313" key="3">
    <source>
        <dbReference type="Proteomes" id="UP000776700"/>
    </source>
</evidence>
<comment type="caution">
    <text evidence="2">The sequence shown here is derived from an EMBL/GenBank/DDBJ whole genome shotgun (WGS) entry which is preliminary data.</text>
</comment>
<accession>A0A921MZN2</accession>
<reference evidence="2" key="2">
    <citation type="submission" date="2021-09" db="EMBL/GenBank/DDBJ databases">
        <authorList>
            <person name="Gilroy R."/>
        </authorList>
    </citation>
    <scope>NUCLEOTIDE SEQUENCE</scope>
    <source>
        <strain evidence="2">1277</strain>
    </source>
</reference>
<name>A0A921MZN2_9FIRM</name>